<organism evidence="2 3">
    <name type="scientific">Phytohabitans rumicis</name>
    <dbReference type="NCBI Taxonomy" id="1076125"/>
    <lineage>
        <taxon>Bacteria</taxon>
        <taxon>Bacillati</taxon>
        <taxon>Actinomycetota</taxon>
        <taxon>Actinomycetes</taxon>
        <taxon>Micromonosporales</taxon>
        <taxon>Micromonosporaceae</taxon>
    </lineage>
</organism>
<dbReference type="PANTHER" id="PTHR43649:SF12">
    <property type="entry name" value="DIACETYLCHITOBIOSE BINDING PROTEIN DASA"/>
    <property type="match status" value="1"/>
</dbReference>
<gene>
    <name evidence="2" type="ORF">Prum_081310</name>
</gene>
<dbReference type="PROSITE" id="PS51318">
    <property type="entry name" value="TAT"/>
    <property type="match status" value="1"/>
</dbReference>
<dbReference type="Gene3D" id="3.40.190.10">
    <property type="entry name" value="Periplasmic binding protein-like II"/>
    <property type="match status" value="1"/>
</dbReference>
<keyword evidence="1" id="KW-0732">Signal</keyword>
<evidence type="ECO:0000256" key="1">
    <source>
        <dbReference type="SAM" id="SignalP"/>
    </source>
</evidence>
<sequence>MATGNAFNRRLFLRGAGGLAAASALAACGGNTGREDSSSGSGKTISQWYHQYGEAGTQQAAQKYADAYKDAKINMQWVPGDYDNKISSGLLASDGPDVFEWHFNYQLAKSNQVVPLDDILGDAKSDYSEADLFSNSLDGKVYGIRMIDDPQLIFYRKSMLDKAGVAPPTTIDELIAATKALTTKDVKGLFIGNDGGVAWAANHVVPAAGHQYLTSDRKVDFNNDAVASAMLKVRELMATKGLLLGAPTEWWDPSAFNQGLCAITRQGLWAMPAVQKALGDDFGVIPTPSFGATGKPAIYLGGWSTFVSAKAKDVDAAKAFVKWLWIDNTEYQEDWALNYGFHIPPRKSLAAKAAKLQSGPAAETLKLTEQYGWVDDPAFTQTMRTTFTDAVTNIVQKNKDPKSELAGAASKVDAELKSLFG</sequence>
<comment type="caution">
    <text evidence="2">The sequence shown here is derived from an EMBL/GenBank/DDBJ whole genome shotgun (WGS) entry which is preliminary data.</text>
</comment>
<dbReference type="InterPro" id="IPR006059">
    <property type="entry name" value="SBP"/>
</dbReference>
<dbReference type="InterPro" id="IPR006311">
    <property type="entry name" value="TAT_signal"/>
</dbReference>
<dbReference type="PANTHER" id="PTHR43649">
    <property type="entry name" value="ARABINOSE-BINDING PROTEIN-RELATED"/>
    <property type="match status" value="1"/>
</dbReference>
<name>A0A6V8LIL3_9ACTN</name>
<dbReference type="SUPFAM" id="SSF53850">
    <property type="entry name" value="Periplasmic binding protein-like II"/>
    <property type="match status" value="1"/>
</dbReference>
<dbReference type="RefSeq" id="WP_173081610.1">
    <property type="nucleotide sequence ID" value="NZ_BAABJB010000028.1"/>
</dbReference>
<feature type="signal peptide" evidence="1">
    <location>
        <begin position="1"/>
        <end position="26"/>
    </location>
</feature>
<feature type="chain" id="PRO_5028810342" evidence="1">
    <location>
        <begin position="27"/>
        <end position="421"/>
    </location>
</feature>
<reference evidence="2 3" key="2">
    <citation type="submission" date="2020-03" db="EMBL/GenBank/DDBJ databases">
        <authorList>
            <person name="Ichikawa N."/>
            <person name="Kimura A."/>
            <person name="Kitahashi Y."/>
            <person name="Uohara A."/>
        </authorList>
    </citation>
    <scope>NUCLEOTIDE SEQUENCE [LARGE SCALE GENOMIC DNA]</scope>
    <source>
        <strain evidence="2 3">NBRC 108638</strain>
    </source>
</reference>
<reference evidence="2 3" key="1">
    <citation type="submission" date="2020-03" db="EMBL/GenBank/DDBJ databases">
        <title>Whole genome shotgun sequence of Phytohabitans rumicis NBRC 108638.</title>
        <authorList>
            <person name="Komaki H."/>
            <person name="Tamura T."/>
        </authorList>
    </citation>
    <scope>NUCLEOTIDE SEQUENCE [LARGE SCALE GENOMIC DNA]</scope>
    <source>
        <strain evidence="2 3">NBRC 108638</strain>
    </source>
</reference>
<protein>
    <submittedName>
        <fullName evidence="2">Sugar ABC transporter substrate-binding protein</fullName>
    </submittedName>
</protein>
<evidence type="ECO:0000313" key="2">
    <source>
        <dbReference type="EMBL" id="GFJ94489.1"/>
    </source>
</evidence>
<dbReference type="Pfam" id="PF01547">
    <property type="entry name" value="SBP_bac_1"/>
    <property type="match status" value="1"/>
</dbReference>
<proteinExistence type="predicted"/>
<dbReference type="EMBL" id="BLPG01000001">
    <property type="protein sequence ID" value="GFJ94489.1"/>
    <property type="molecule type" value="Genomic_DNA"/>
</dbReference>
<accession>A0A6V8LIL3</accession>
<dbReference type="Proteomes" id="UP000482960">
    <property type="component" value="Unassembled WGS sequence"/>
</dbReference>
<dbReference type="AlphaFoldDB" id="A0A6V8LIL3"/>
<keyword evidence="3" id="KW-1185">Reference proteome</keyword>
<dbReference type="InterPro" id="IPR050490">
    <property type="entry name" value="Bact_solute-bd_prot1"/>
</dbReference>
<evidence type="ECO:0000313" key="3">
    <source>
        <dbReference type="Proteomes" id="UP000482960"/>
    </source>
</evidence>